<proteinExistence type="predicted"/>
<evidence type="ECO:0000313" key="1">
    <source>
        <dbReference type="EMBL" id="QJQ05140.1"/>
    </source>
</evidence>
<sequence length="52" mass="5824">MGQNKQLIKANLLKSALWADSNRIFLLQDFEAKQYGTASQHFGQGKINLASE</sequence>
<dbReference type="EMBL" id="CP051152">
    <property type="protein sequence ID" value="QJQ05140.1"/>
    <property type="molecule type" value="Genomic_DNA"/>
</dbReference>
<dbReference type="Proteomes" id="UP000274350">
    <property type="component" value="Chromosome"/>
</dbReference>
<reference evidence="1 2" key="1">
    <citation type="journal article" date="2019" name="Int. J. Syst. Evol. Microbiol.">
        <title>Undibacterium piscinae sp. nov., isolated from Korean shiner intestine.</title>
        <authorList>
            <person name="Lee S.Y."/>
            <person name="Kang W."/>
            <person name="Kim P.S."/>
            <person name="Kim H.S."/>
            <person name="Sung H."/>
            <person name="Shin N.R."/>
            <person name="Whon T.W."/>
            <person name="Yun J.H."/>
            <person name="Lee J.Y."/>
            <person name="Lee J.Y."/>
            <person name="Jung M.J."/>
            <person name="Jeong Y.S."/>
            <person name="Tak E.J."/>
            <person name="Han J.E."/>
            <person name="Hyun D.W."/>
            <person name="Kang M.S."/>
            <person name="Lee K.E."/>
            <person name="Lee B.H."/>
            <person name="Bae J.W."/>
        </authorList>
    </citation>
    <scope>NUCLEOTIDE SEQUENCE [LARGE SCALE GENOMIC DNA]</scope>
    <source>
        <strain evidence="1 2">S11R28</strain>
    </source>
</reference>
<accession>A0A6M4A2Y2</accession>
<keyword evidence="2" id="KW-1185">Reference proteome</keyword>
<gene>
    <name evidence="1" type="ORF">EJG51_003875</name>
</gene>
<protein>
    <submittedName>
        <fullName evidence="1">Uncharacterized protein</fullName>
    </submittedName>
</protein>
<evidence type="ECO:0000313" key="2">
    <source>
        <dbReference type="Proteomes" id="UP000274350"/>
    </source>
</evidence>
<name>A0A6M4A2Y2_9BURK</name>
<dbReference type="KEGG" id="upi:EJG51_003875"/>
<organism evidence="1 2">
    <name type="scientific">Undibacterium piscinae</name>
    <dbReference type="NCBI Taxonomy" id="2495591"/>
    <lineage>
        <taxon>Bacteria</taxon>
        <taxon>Pseudomonadati</taxon>
        <taxon>Pseudomonadota</taxon>
        <taxon>Betaproteobacteria</taxon>
        <taxon>Burkholderiales</taxon>
        <taxon>Oxalobacteraceae</taxon>
        <taxon>Undibacterium</taxon>
    </lineage>
</organism>
<dbReference type="AlphaFoldDB" id="A0A6M4A2Y2"/>